<dbReference type="FunFam" id="3.40.50.150:FF:000346">
    <property type="entry name" value="Phospholipid N-methyltransferase"/>
    <property type="match status" value="1"/>
</dbReference>
<dbReference type="STRING" id="1566387.QV13_18425"/>
<dbReference type="InterPro" id="IPR029063">
    <property type="entry name" value="SAM-dependent_MTases_sf"/>
</dbReference>
<dbReference type="SUPFAM" id="SSF53335">
    <property type="entry name" value="S-adenosyl-L-methionine-dependent methyltransferases"/>
    <property type="match status" value="1"/>
</dbReference>
<name>A0A1C2DI52_9HYPH</name>
<dbReference type="EMBL" id="MDEO01000035">
    <property type="protein sequence ID" value="OCX14449.1"/>
    <property type="molecule type" value="Genomic_DNA"/>
</dbReference>
<evidence type="ECO:0000313" key="1">
    <source>
        <dbReference type="EMBL" id="OCX14449.1"/>
    </source>
</evidence>
<dbReference type="OrthoDB" id="9805585at2"/>
<keyword evidence="2" id="KW-1185">Reference proteome</keyword>
<comment type="caution">
    <text evidence="1">The sequence shown here is derived from an EMBL/GenBank/DDBJ whole genome shotgun (WGS) entry which is preliminary data.</text>
</comment>
<sequence>MSADALAFFLAWISAPLRVASVTPSSQALADLITSEISGATGPVLELGPGTGVFTRALIRRQVVESDLTLVELGGDFARLLRLRFPDARVLEIDAAAIGQSPLFDAAMAGAAISGLPLLSMPPPKVTAILAGSFRWLRPEAAFYQFTYGPRCPVAPSVLEQLNLKAERVGRTLRNVPPAAVYRITRQAG</sequence>
<evidence type="ECO:0000313" key="2">
    <source>
        <dbReference type="Proteomes" id="UP000094412"/>
    </source>
</evidence>
<dbReference type="AlphaFoldDB" id="A0A1C2DI52"/>
<evidence type="ECO:0008006" key="3">
    <source>
        <dbReference type="Google" id="ProtNLM"/>
    </source>
</evidence>
<accession>A0A1C2DI52</accession>
<organism evidence="1 2">
    <name type="scientific">Mesorhizobium hungaricum</name>
    <dbReference type="NCBI Taxonomy" id="1566387"/>
    <lineage>
        <taxon>Bacteria</taxon>
        <taxon>Pseudomonadati</taxon>
        <taxon>Pseudomonadota</taxon>
        <taxon>Alphaproteobacteria</taxon>
        <taxon>Hyphomicrobiales</taxon>
        <taxon>Phyllobacteriaceae</taxon>
        <taxon>Mesorhizobium</taxon>
    </lineage>
</organism>
<protein>
    <recommendedName>
        <fullName evidence="3">SAM-dependent methyltransferase</fullName>
    </recommendedName>
</protein>
<reference evidence="1 2" key="1">
    <citation type="submission" date="2016-08" db="EMBL/GenBank/DDBJ databases">
        <title>Whole genome sequence of Mesorhizobium sp. strain UASWS1009 isolated from industrial sewage.</title>
        <authorList>
            <person name="Crovadore J."/>
            <person name="Calmin G."/>
            <person name="Chablais R."/>
            <person name="Cochard B."/>
            <person name="Lefort F."/>
        </authorList>
    </citation>
    <scope>NUCLEOTIDE SEQUENCE [LARGE SCALE GENOMIC DNA]</scope>
    <source>
        <strain evidence="1 2">UASWS1009</strain>
    </source>
</reference>
<dbReference type="Proteomes" id="UP000094412">
    <property type="component" value="Unassembled WGS sequence"/>
</dbReference>
<dbReference type="Gene3D" id="3.40.50.150">
    <property type="entry name" value="Vaccinia Virus protein VP39"/>
    <property type="match status" value="1"/>
</dbReference>
<proteinExistence type="predicted"/>
<dbReference type="RefSeq" id="WP_024926571.1">
    <property type="nucleotide sequence ID" value="NZ_MDEO01000035.1"/>
</dbReference>
<gene>
    <name evidence="1" type="ORF">QV13_18425</name>
</gene>